<dbReference type="HOGENOM" id="CLU_001042_5_0_1"/>
<dbReference type="Proteomes" id="UP000001194">
    <property type="component" value="Unassembled WGS sequence"/>
</dbReference>
<comment type="similarity">
    <text evidence="2">Belongs to the SMC family. SMC3 subfamily.</text>
</comment>
<feature type="coiled-coil region" evidence="9">
    <location>
        <begin position="310"/>
        <end position="344"/>
    </location>
</feature>
<dbReference type="PIRSF" id="PIRSF005719">
    <property type="entry name" value="SMC"/>
    <property type="match status" value="1"/>
</dbReference>
<dbReference type="FunCoup" id="B0DUK7">
    <property type="interactions" value="763"/>
</dbReference>
<evidence type="ECO:0000256" key="6">
    <source>
        <dbReference type="ARBA" id="ARBA00023242"/>
    </source>
</evidence>
<dbReference type="Gene3D" id="3.30.70.1620">
    <property type="match status" value="1"/>
</dbReference>
<feature type="coiled-coil region" evidence="9">
    <location>
        <begin position="187"/>
        <end position="281"/>
    </location>
</feature>
<dbReference type="GO" id="GO:0051301">
    <property type="term" value="P:cell division"/>
    <property type="evidence" value="ECO:0007669"/>
    <property type="project" value="UniProtKB-KW"/>
</dbReference>
<evidence type="ECO:0000259" key="11">
    <source>
        <dbReference type="SMART" id="SM00968"/>
    </source>
</evidence>
<gene>
    <name evidence="12" type="primary">CPC16204</name>
    <name evidence="12" type="ORF">LACBIDRAFT_191874</name>
</gene>
<evidence type="ECO:0000313" key="13">
    <source>
        <dbReference type="Proteomes" id="UP000001194"/>
    </source>
</evidence>
<dbReference type="STRING" id="486041.B0DUK7"/>
<dbReference type="FunFam" id="3.40.50.300:FF:000370">
    <property type="entry name" value="Structural maintenance of chromosomes 3"/>
    <property type="match status" value="1"/>
</dbReference>
<keyword evidence="6 8" id="KW-0539">Nucleus</keyword>
<keyword evidence="3" id="KW-0132">Cell division</keyword>
<dbReference type="GO" id="GO:0005524">
    <property type="term" value="F:ATP binding"/>
    <property type="evidence" value="ECO:0007669"/>
    <property type="project" value="InterPro"/>
</dbReference>
<dbReference type="GO" id="GO:0051276">
    <property type="term" value="P:chromosome organization"/>
    <property type="evidence" value="ECO:0007669"/>
    <property type="project" value="InterPro"/>
</dbReference>
<name>B0DUK7_LACBS</name>
<keyword evidence="5 9" id="KW-0175">Coiled coil</keyword>
<feature type="coiled-coil region" evidence="9">
    <location>
        <begin position="992"/>
        <end position="1026"/>
    </location>
</feature>
<dbReference type="Gene3D" id="3.40.50.300">
    <property type="entry name" value="P-loop containing nucleotide triphosphate hydrolases"/>
    <property type="match status" value="2"/>
</dbReference>
<evidence type="ECO:0000256" key="5">
    <source>
        <dbReference type="ARBA" id="ARBA00023054"/>
    </source>
</evidence>
<dbReference type="SUPFAM" id="SSF75553">
    <property type="entry name" value="Smc hinge domain"/>
    <property type="match status" value="1"/>
</dbReference>
<dbReference type="InterPro" id="IPR036277">
    <property type="entry name" value="SMC_hinge_sf"/>
</dbReference>
<dbReference type="InterPro" id="IPR003395">
    <property type="entry name" value="RecF/RecN/SMC_N"/>
</dbReference>
<dbReference type="EMBL" id="DS547136">
    <property type="protein sequence ID" value="EDR01761.1"/>
    <property type="molecule type" value="Genomic_DNA"/>
</dbReference>
<reference evidence="12 13" key="1">
    <citation type="journal article" date="2008" name="Nature">
        <title>The genome of Laccaria bicolor provides insights into mycorrhizal symbiosis.</title>
        <authorList>
            <person name="Martin F."/>
            <person name="Aerts A."/>
            <person name="Ahren D."/>
            <person name="Brun A."/>
            <person name="Danchin E.G.J."/>
            <person name="Duchaussoy F."/>
            <person name="Gibon J."/>
            <person name="Kohler A."/>
            <person name="Lindquist E."/>
            <person name="Pereda V."/>
            <person name="Salamov A."/>
            <person name="Shapiro H.J."/>
            <person name="Wuyts J."/>
            <person name="Blaudez D."/>
            <person name="Buee M."/>
            <person name="Brokstein P."/>
            <person name="Canbaeck B."/>
            <person name="Cohen D."/>
            <person name="Courty P.E."/>
            <person name="Coutinho P.M."/>
            <person name="Delaruelle C."/>
            <person name="Detter J.C."/>
            <person name="Deveau A."/>
            <person name="DiFazio S."/>
            <person name="Duplessis S."/>
            <person name="Fraissinet-Tachet L."/>
            <person name="Lucic E."/>
            <person name="Frey-Klett P."/>
            <person name="Fourrey C."/>
            <person name="Feussner I."/>
            <person name="Gay G."/>
            <person name="Grimwood J."/>
            <person name="Hoegger P.J."/>
            <person name="Jain P."/>
            <person name="Kilaru S."/>
            <person name="Labbe J."/>
            <person name="Lin Y.C."/>
            <person name="Legue V."/>
            <person name="Le Tacon F."/>
            <person name="Marmeisse R."/>
            <person name="Melayah D."/>
            <person name="Montanini B."/>
            <person name="Muratet M."/>
            <person name="Nehls U."/>
            <person name="Niculita-Hirzel H."/>
            <person name="Oudot-Le Secq M.P."/>
            <person name="Peter M."/>
            <person name="Quesneville H."/>
            <person name="Rajashekar B."/>
            <person name="Reich M."/>
            <person name="Rouhier N."/>
            <person name="Schmutz J."/>
            <person name="Yin T."/>
            <person name="Chalot M."/>
            <person name="Henrissat B."/>
            <person name="Kuees U."/>
            <person name="Lucas S."/>
            <person name="Van de Peer Y."/>
            <person name="Podila G.K."/>
            <person name="Polle A."/>
            <person name="Pukkila P.J."/>
            <person name="Richardson P.M."/>
            <person name="Rouze P."/>
            <person name="Sanders I.R."/>
            <person name="Stajich J.E."/>
            <person name="Tunlid A."/>
            <person name="Tuskan G."/>
            <person name="Grigoriev I.V."/>
        </authorList>
    </citation>
    <scope>NUCLEOTIDE SEQUENCE [LARGE SCALE GENOMIC DNA]</scope>
    <source>
        <strain evidence="13">S238N-H82 / ATCC MYA-4686</strain>
    </source>
</reference>
<dbReference type="GO" id="GO:0016887">
    <property type="term" value="F:ATP hydrolysis activity"/>
    <property type="evidence" value="ECO:0007669"/>
    <property type="project" value="InterPro"/>
</dbReference>
<evidence type="ECO:0000256" key="9">
    <source>
        <dbReference type="SAM" id="Coils"/>
    </source>
</evidence>
<feature type="region of interest" description="Disordered" evidence="10">
    <location>
        <begin position="837"/>
        <end position="865"/>
    </location>
</feature>
<evidence type="ECO:0000256" key="10">
    <source>
        <dbReference type="SAM" id="MobiDB-lite"/>
    </source>
</evidence>
<dbReference type="SUPFAM" id="SSF52540">
    <property type="entry name" value="P-loop containing nucleoside triphosphate hydrolases"/>
    <property type="match status" value="1"/>
</dbReference>
<feature type="compositionally biased region" description="Basic and acidic residues" evidence="10">
    <location>
        <begin position="853"/>
        <end position="862"/>
    </location>
</feature>
<dbReference type="PANTHER" id="PTHR43977">
    <property type="entry name" value="STRUCTURAL MAINTENANCE OF CHROMOSOMES PROTEIN 3"/>
    <property type="match status" value="1"/>
</dbReference>
<evidence type="ECO:0000256" key="1">
    <source>
        <dbReference type="ARBA" id="ARBA00004123"/>
    </source>
</evidence>
<dbReference type="InterPro" id="IPR041741">
    <property type="entry name" value="SMC3_ABC_euk"/>
</dbReference>
<accession>B0DUK7</accession>
<keyword evidence="13" id="KW-1185">Reference proteome</keyword>
<dbReference type="SMART" id="SM00968">
    <property type="entry name" value="SMC_hinge"/>
    <property type="match status" value="1"/>
</dbReference>
<dbReference type="RefSeq" id="XP_001887574.1">
    <property type="nucleotide sequence ID" value="XM_001887539.1"/>
</dbReference>
<feature type="compositionally biased region" description="Basic and acidic residues" evidence="10">
    <location>
        <begin position="905"/>
        <end position="918"/>
    </location>
</feature>
<dbReference type="GO" id="GO:0005634">
    <property type="term" value="C:nucleus"/>
    <property type="evidence" value="ECO:0007669"/>
    <property type="project" value="UniProtKB-SubCell"/>
</dbReference>
<keyword evidence="7" id="KW-0131">Cell cycle</keyword>
<dbReference type="InterPro" id="IPR027417">
    <property type="entry name" value="P-loop_NTPase"/>
</dbReference>
<dbReference type="Pfam" id="PF02463">
    <property type="entry name" value="SMC_N"/>
    <property type="match status" value="1"/>
</dbReference>
<sequence>MYIKTLTIQGFKSYRDQTQIEPFSPRHNVVVGRNGSGKSNFFSAIRFVLSDAYTSISGPERQALLHEGISTTTTLSAYVEIIFDNSDNRFPTGHEEVILRRTIGVKKDDYSLDRKSASKADVMNLLESAGFSKSNPYYIVPQGRITALTNAKDHERLALLKEVAGTKVYEQRRAESLRIMSETDGKRTKISELLDYIESRLTELEEEKEELKEFQDKDKERRCLEYALYQRELEEVGEALVEIEEDRRTEVHGANVRREKFNEREKEIQDLDRAISEAEHSQRTLTTTRREAQAELTDFIRTRTEIECIIQDLEAAGASASGKREQLEAELAQVQRKVAEKEAALEALLPEWDEQRTTEATEKRRLDEANAKLNALFAKQGRASKFRTKSERDAFLRHEIQAMKAYQQGQTTALEGARLSLETSRRSQVEIEAQIRGVHEKIDDGRKRVKDVGEEAVTLKDQLTELTERRKDLWREDTRLDSMVSRAADELRTAERALAGMMDKDTGQGLRAVDSITERYRLEGVYGPLYRLFEVTDSKFNIAVELTAGNSLFHVVVDTDDTASKVLEVMLKEKTGRVTFMPLNRLKPKNPPTLNAQDAEPLIDKLDFDPKYEKAFQQVFGKTCVCRDLTIAASYVKSHGINTITLDGDKVDRKGALTGGYHDVRRSRIEGIKSVASWRAKLETESKRSQEVKASIMKLEQEITQMNGRIMHLTAQQNQIRDSRERLMDEGNAMTRAKDRTVGQISKLEADMEDLETELSGLEAKIAGYSAELATPLTNGLTRDEEQLIASFGKEVERRRKEMAELSKKKNQVRYRKNTLEIELKERLRRQREELQARLDSLGEPDEESSTDDLEKRTRELRSLNNSIQTLGKKVQAMEKEGEELTAQMQELRTSLEKVQTQQSEDSRSISKQQKTTERYLAKRQMLTTRKDECNRSIRDLGVLPEEAFEKYINDKADRLVKKLHTVNEGLKKFAHVNKKAFEQYSNFTKQRDQLLKRREDLDKSAESIEELVQVLDQRKDEAIERTFKQVAKNFEEVFEKLVPAGRGRLIIQRRIDQGMEEDGEETQQSTIDNYTGVSIKVSFNSKVDEGLRIQQLSGGQKSLVALATVFAIQKCDPAPFYLFDEIDANLDAQYRTAVASMIQSLASTAQFITTTFRPEMLVTADKFYGVLFNNQKVSSIRAIKREEAMEFVDQVRHVSLIFDWVLNICNVGGSSAINPTLYFHSSSTCFVVANIVVLL</sequence>
<feature type="compositionally biased region" description="Acidic residues" evidence="10">
    <location>
        <begin position="843"/>
        <end position="852"/>
    </location>
</feature>
<proteinExistence type="inferred from homology"/>
<dbReference type="InterPro" id="IPR010935">
    <property type="entry name" value="SMC_hinge"/>
</dbReference>
<dbReference type="Gene3D" id="1.10.287.1490">
    <property type="match status" value="1"/>
</dbReference>
<evidence type="ECO:0000256" key="7">
    <source>
        <dbReference type="ARBA" id="ARBA00023306"/>
    </source>
</evidence>
<dbReference type="AlphaFoldDB" id="B0DUK7"/>
<dbReference type="Gene3D" id="1.20.1060.20">
    <property type="match status" value="1"/>
</dbReference>
<dbReference type="GeneID" id="6083223"/>
<evidence type="ECO:0000256" key="8">
    <source>
        <dbReference type="PIRNR" id="PIRNR005719"/>
    </source>
</evidence>
<evidence type="ECO:0000256" key="3">
    <source>
        <dbReference type="ARBA" id="ARBA00022618"/>
    </source>
</evidence>
<dbReference type="InParanoid" id="B0DUK7"/>
<dbReference type="KEGG" id="lbc:LACBIDRAFT_191874"/>
<comment type="subcellular location">
    <subcellularLocation>
        <location evidence="1 8">Nucleus</location>
    </subcellularLocation>
</comment>
<feature type="coiled-coil region" evidence="9">
    <location>
        <begin position="682"/>
        <end position="772"/>
    </location>
</feature>
<dbReference type="OrthoDB" id="431497at2759"/>
<evidence type="ECO:0000256" key="4">
    <source>
        <dbReference type="ARBA" id="ARBA00022776"/>
    </source>
</evidence>
<protein>
    <recommendedName>
        <fullName evidence="8">Structural maintenance of chromosomes protein</fullName>
    </recommendedName>
</protein>
<feature type="region of interest" description="Disordered" evidence="10">
    <location>
        <begin position="895"/>
        <end position="918"/>
    </location>
</feature>
<evidence type="ECO:0000313" key="12">
    <source>
        <dbReference type="EMBL" id="EDR01761.1"/>
    </source>
</evidence>
<dbReference type="GO" id="GO:0005694">
    <property type="term" value="C:chromosome"/>
    <property type="evidence" value="ECO:0007669"/>
    <property type="project" value="InterPro"/>
</dbReference>
<keyword evidence="4" id="KW-0498">Mitosis</keyword>
<dbReference type="CDD" id="cd03272">
    <property type="entry name" value="ABC_SMC3_euk"/>
    <property type="match status" value="1"/>
</dbReference>
<dbReference type="FunFam" id="3.40.50.300:FF:000424">
    <property type="entry name" value="Structural maintenance of chromosomes 3"/>
    <property type="match status" value="1"/>
</dbReference>
<feature type="compositionally biased region" description="Polar residues" evidence="10">
    <location>
        <begin position="895"/>
        <end position="904"/>
    </location>
</feature>
<evidence type="ECO:0000256" key="2">
    <source>
        <dbReference type="ARBA" id="ARBA00005917"/>
    </source>
</evidence>
<feature type="domain" description="SMC hinge" evidence="11">
    <location>
        <begin position="523"/>
        <end position="636"/>
    </location>
</feature>
<organism evidence="13">
    <name type="scientific">Laccaria bicolor (strain S238N-H82 / ATCC MYA-4686)</name>
    <name type="common">Bicoloured deceiver</name>
    <name type="synonym">Laccaria laccata var. bicolor</name>
    <dbReference type="NCBI Taxonomy" id="486041"/>
    <lineage>
        <taxon>Eukaryota</taxon>
        <taxon>Fungi</taxon>
        <taxon>Dikarya</taxon>
        <taxon>Basidiomycota</taxon>
        <taxon>Agaricomycotina</taxon>
        <taxon>Agaricomycetes</taxon>
        <taxon>Agaricomycetidae</taxon>
        <taxon>Agaricales</taxon>
        <taxon>Agaricineae</taxon>
        <taxon>Hydnangiaceae</taxon>
        <taxon>Laccaria</taxon>
    </lineage>
</organism>
<feature type="coiled-coil region" evidence="9">
    <location>
        <begin position="449"/>
        <end position="504"/>
    </location>
</feature>
<dbReference type="GO" id="GO:0007059">
    <property type="term" value="P:chromosome segregation"/>
    <property type="evidence" value="ECO:0007669"/>
    <property type="project" value="UniProtKB-ARBA"/>
</dbReference>
<dbReference type="Pfam" id="PF06470">
    <property type="entry name" value="SMC_hinge"/>
    <property type="match status" value="1"/>
</dbReference>
<dbReference type="InterPro" id="IPR024704">
    <property type="entry name" value="SMC"/>
</dbReference>